<dbReference type="PATRIC" id="fig|2209.39.peg.4269"/>
<evidence type="ECO:0000313" key="3">
    <source>
        <dbReference type="EMBL" id="KKG40417.1"/>
    </source>
</evidence>
<dbReference type="Pfam" id="PF00535">
    <property type="entry name" value="Glycos_transf_2"/>
    <property type="match status" value="1"/>
</dbReference>
<dbReference type="Proteomes" id="UP000034195">
    <property type="component" value="Unassembled WGS sequence"/>
</dbReference>
<evidence type="ECO:0000313" key="9">
    <source>
        <dbReference type="Proteomes" id="UP000033878"/>
    </source>
</evidence>
<dbReference type="EMBL" id="JJQE01000077">
    <property type="protein sequence ID" value="KKH29186.1"/>
    <property type="molecule type" value="Genomic_DNA"/>
</dbReference>
<dbReference type="PANTHER" id="PTHR22916">
    <property type="entry name" value="GLYCOSYLTRANSFERASE"/>
    <property type="match status" value="1"/>
</dbReference>
<dbReference type="EMBL" id="JJPE01000152">
    <property type="protein sequence ID" value="KKG40417.1"/>
    <property type="molecule type" value="Genomic_DNA"/>
</dbReference>
<sequence>MVKVSVVIPLYNKEPHIKRALHSVYNQTIQEFEVIVVNDGSTDKSAQVVKSFCDSRVKLIHQENAGVSVARNRGINESKSELIAFLDADDEWMPNYLETILRLRENYPHAGLYATSMKNEYIDNMLVKLEEESRNLVPKEGLLLNYFKIYKEGNAIFGASSVAIPRKVFLEIGGFQAGIWWGEDIDMWGRIALKYPIAYSSQVCAIYYQNVANSAVERKKPVKVHHFVKTTREALELGRVPHEFVNDLKEYIKFLEMFTAKHDIKAGDRDLALKLLARSDIKLAYKKKLLRIIISTSIKNNFPNLAEHITIISSRQKKKS</sequence>
<comment type="caution">
    <text evidence="4">The sequence shown here is derived from an EMBL/GenBank/DDBJ whole genome shotgun (WGS) entry which is preliminary data.</text>
</comment>
<evidence type="ECO:0000313" key="14">
    <source>
        <dbReference type="Proteomes" id="UP000034667"/>
    </source>
</evidence>
<evidence type="ECO:0000313" key="4">
    <source>
        <dbReference type="EMBL" id="KKG40742.1"/>
    </source>
</evidence>
<dbReference type="EMBL" id="JJPH01000002">
    <property type="protein sequence ID" value="KKG56373.1"/>
    <property type="molecule type" value="Genomic_DNA"/>
</dbReference>
<dbReference type="EMBL" id="JJPG01000055">
    <property type="protein sequence ID" value="KKG53493.1"/>
    <property type="molecule type" value="Genomic_DNA"/>
</dbReference>
<dbReference type="Proteomes" id="UP000034243">
    <property type="component" value="Unassembled WGS sequence"/>
</dbReference>
<evidence type="ECO:0000313" key="13">
    <source>
        <dbReference type="Proteomes" id="UP000034577"/>
    </source>
</evidence>
<evidence type="ECO:0000313" key="15">
    <source>
        <dbReference type="Proteomes" id="UP000034921"/>
    </source>
</evidence>
<feature type="domain" description="Glycosyltransferase 2-like" evidence="1">
    <location>
        <begin position="5"/>
        <end position="122"/>
    </location>
</feature>
<evidence type="ECO:0000313" key="7">
    <source>
        <dbReference type="EMBL" id="KKG56373.1"/>
    </source>
</evidence>
<dbReference type="Proteomes" id="UP000034921">
    <property type="component" value="Unassembled WGS sequence"/>
</dbReference>
<evidence type="ECO:0000313" key="6">
    <source>
        <dbReference type="EMBL" id="KKG53493.1"/>
    </source>
</evidence>
<evidence type="ECO:0000313" key="5">
    <source>
        <dbReference type="EMBL" id="KKG43340.1"/>
    </source>
</evidence>
<dbReference type="InterPro" id="IPR001173">
    <property type="entry name" value="Glyco_trans_2-like"/>
</dbReference>
<accession>A0A0F8EJ82</accession>
<gene>
    <name evidence="4" type="ORF">DU35_16520</name>
    <name evidence="7" type="ORF">DU36_18600</name>
    <name evidence="6" type="ORF">DU38_00580</name>
    <name evidence="5" type="ORF">DU39_19710</name>
    <name evidence="3" type="ORF">DU41_01420</name>
    <name evidence="2" type="ORF">DU49_12580</name>
    <name evidence="8" type="ORF">DU60_19845</name>
</gene>
<protein>
    <recommendedName>
        <fullName evidence="1">Glycosyltransferase 2-like domain-containing protein</fullName>
    </recommendedName>
</protein>
<dbReference type="Proteomes" id="UP000034151">
    <property type="component" value="Unassembled WGS sequence"/>
</dbReference>
<dbReference type="Proteomes" id="UP000033878">
    <property type="component" value="Unassembled WGS sequence"/>
</dbReference>
<dbReference type="EMBL" id="JJPD01000110">
    <property type="protein sequence ID" value="KKG40742.1"/>
    <property type="molecule type" value="Genomic_DNA"/>
</dbReference>
<dbReference type="InterPro" id="IPR029044">
    <property type="entry name" value="Nucleotide-diphossugar_trans"/>
</dbReference>
<evidence type="ECO:0000313" key="2">
    <source>
        <dbReference type="EMBL" id="KKG29188.1"/>
    </source>
</evidence>
<evidence type="ECO:0000259" key="1">
    <source>
        <dbReference type="Pfam" id="PF00535"/>
    </source>
</evidence>
<evidence type="ECO:0000313" key="10">
    <source>
        <dbReference type="Proteomes" id="UP000034151"/>
    </source>
</evidence>
<dbReference type="SUPFAM" id="SSF53448">
    <property type="entry name" value="Nucleotide-diphospho-sugar transferases"/>
    <property type="match status" value="1"/>
</dbReference>
<name>A0A0F8EJ82_METMZ</name>
<evidence type="ECO:0000313" key="11">
    <source>
        <dbReference type="Proteomes" id="UP000034195"/>
    </source>
</evidence>
<organism evidence="4 13">
    <name type="scientific">Methanosarcina mazei</name>
    <name type="common">Methanosarcina frisia</name>
    <dbReference type="NCBI Taxonomy" id="2209"/>
    <lineage>
        <taxon>Archaea</taxon>
        <taxon>Methanobacteriati</taxon>
        <taxon>Methanobacteriota</taxon>
        <taxon>Stenosarchaea group</taxon>
        <taxon>Methanomicrobia</taxon>
        <taxon>Methanosarcinales</taxon>
        <taxon>Methanosarcinaceae</taxon>
        <taxon>Methanosarcina</taxon>
    </lineage>
</organism>
<evidence type="ECO:0000313" key="12">
    <source>
        <dbReference type="Proteomes" id="UP000034243"/>
    </source>
</evidence>
<proteinExistence type="predicted"/>
<dbReference type="Gene3D" id="3.90.550.10">
    <property type="entry name" value="Spore Coat Polysaccharide Biosynthesis Protein SpsA, Chain A"/>
    <property type="match status" value="1"/>
</dbReference>
<dbReference type="EMBL" id="JJPF01000065">
    <property type="protein sequence ID" value="KKG43340.1"/>
    <property type="molecule type" value="Genomic_DNA"/>
</dbReference>
<dbReference type="PANTHER" id="PTHR22916:SF3">
    <property type="entry name" value="UDP-GLCNAC:BETAGAL BETA-1,3-N-ACETYLGLUCOSAMINYLTRANSFERASE-LIKE PROTEIN 1"/>
    <property type="match status" value="1"/>
</dbReference>
<reference evidence="9 10" key="1">
    <citation type="journal article" date="2015" name="ISME J.">
        <title>Genomic and phenotypic differentiation among Methanosarcina mazei populations from Columbia River sediment.</title>
        <authorList>
            <person name="Youngblut N.D."/>
            <person name="Wirth J.S."/>
            <person name="Henriksen J.R."/>
            <person name="Smith M."/>
            <person name="Simon H."/>
            <person name="Metcalf W.W."/>
            <person name="Whitaker R.J."/>
        </authorList>
    </citation>
    <scope>NUCLEOTIDE SEQUENCE [LARGE SCALE GENOMIC DNA]</scope>
    <source>
        <strain evidence="8 15">1.F.M.0.5</strain>
        <strain evidence="2 9">3.F.A.1A.3</strain>
        <strain evidence="4 13">3.F.A.2.12</strain>
        <strain evidence="3 14">3.F.A.2.3</strain>
        <strain evidence="5 10">3.F.A.2.5</strain>
        <strain evidence="6 11">3.F.A.2.6</strain>
        <strain evidence="7 12">3.F.A.2.7</strain>
    </source>
</reference>
<dbReference type="Proteomes" id="UP000034667">
    <property type="component" value="Unassembled WGS sequence"/>
</dbReference>
<dbReference type="AlphaFoldDB" id="A0A0F8EJ82"/>
<dbReference type="GO" id="GO:0016758">
    <property type="term" value="F:hexosyltransferase activity"/>
    <property type="evidence" value="ECO:0007669"/>
    <property type="project" value="UniProtKB-ARBA"/>
</dbReference>
<dbReference type="CDD" id="cd00761">
    <property type="entry name" value="Glyco_tranf_GTA_type"/>
    <property type="match status" value="1"/>
</dbReference>
<dbReference type="RefSeq" id="WP_052727621.1">
    <property type="nucleotide sequence ID" value="NZ_JJPB01000120.1"/>
</dbReference>
<evidence type="ECO:0000313" key="8">
    <source>
        <dbReference type="EMBL" id="KKH29186.1"/>
    </source>
</evidence>
<dbReference type="EMBL" id="JJPB01000120">
    <property type="protein sequence ID" value="KKG29188.1"/>
    <property type="molecule type" value="Genomic_DNA"/>
</dbReference>
<dbReference type="Proteomes" id="UP000034577">
    <property type="component" value="Unassembled WGS sequence"/>
</dbReference>